<evidence type="ECO:0000313" key="2">
    <source>
        <dbReference type="EMBL" id="OZG49728.1"/>
    </source>
</evidence>
<keyword evidence="3" id="KW-1185">Reference proteome</keyword>
<accession>A0A261ESA7</accession>
<comment type="caution">
    <text evidence="2">The sequence shown here is derived from an EMBL/GenBank/DDBJ whole genome shotgun (WGS) entry which is preliminary data.</text>
</comment>
<feature type="transmembrane region" description="Helical" evidence="1">
    <location>
        <begin position="83"/>
        <end position="101"/>
    </location>
</feature>
<dbReference type="AlphaFoldDB" id="A0A261ESA7"/>
<protein>
    <submittedName>
        <fullName evidence="2">Uncharacterized protein</fullName>
    </submittedName>
</protein>
<proteinExistence type="predicted"/>
<organism evidence="2 3">
    <name type="scientific">Pseudoscardovia radai</name>
    <dbReference type="NCBI Taxonomy" id="987066"/>
    <lineage>
        <taxon>Bacteria</taxon>
        <taxon>Bacillati</taxon>
        <taxon>Actinomycetota</taxon>
        <taxon>Actinomycetes</taxon>
        <taxon>Bifidobacteriales</taxon>
        <taxon>Bifidobacteriaceae</taxon>
        <taxon>Pseudoscardovia</taxon>
    </lineage>
</organism>
<gene>
    <name evidence="2" type="ORF">PSRA_1533</name>
</gene>
<keyword evidence="1" id="KW-0472">Membrane</keyword>
<evidence type="ECO:0000256" key="1">
    <source>
        <dbReference type="SAM" id="Phobius"/>
    </source>
</evidence>
<keyword evidence="1" id="KW-0812">Transmembrane</keyword>
<feature type="transmembrane region" description="Helical" evidence="1">
    <location>
        <begin position="164"/>
        <end position="187"/>
    </location>
</feature>
<reference evidence="2 3" key="1">
    <citation type="journal article" date="2017" name="BMC Genomics">
        <title>Comparative genomic and phylogenomic analyses of the Bifidobacteriaceae family.</title>
        <authorList>
            <person name="Lugli G.A."/>
            <person name="Milani C."/>
            <person name="Turroni F."/>
            <person name="Duranti S."/>
            <person name="Mancabelli L."/>
            <person name="Mangifesta M."/>
            <person name="Ferrario C."/>
            <person name="Modesto M."/>
            <person name="Mattarelli P."/>
            <person name="Jiri K."/>
            <person name="van Sinderen D."/>
            <person name="Ventura M."/>
        </authorList>
    </citation>
    <scope>NUCLEOTIDE SEQUENCE [LARGE SCALE GENOMIC DNA]</scope>
    <source>
        <strain evidence="2 3">DSM 24742</strain>
    </source>
</reference>
<name>A0A261ESA7_9BIFI</name>
<keyword evidence="1" id="KW-1133">Transmembrane helix</keyword>
<evidence type="ECO:0000313" key="3">
    <source>
        <dbReference type="Proteomes" id="UP000216725"/>
    </source>
</evidence>
<feature type="transmembrane region" description="Helical" evidence="1">
    <location>
        <begin position="199"/>
        <end position="219"/>
    </location>
</feature>
<feature type="transmembrane region" description="Helical" evidence="1">
    <location>
        <begin position="107"/>
        <end position="128"/>
    </location>
</feature>
<sequence>MIYTFRDWASCKYVGNLKRTVPVFWDPRRGMYVKAVPYPPGTVDAEGKVVPLATVDDERHGRISSLTAYHNAEHREQRRSVRALRGALLYCLLLFIIVVSFKGSLLLVEVIAGIVIGIALGVYCGWWWTRGYLIKDSYVFPASDREVTLALIGSRDKYRFGSSALYWCGPVMLLCWLLLLGFVFFNGNSSSFSPGLGKILAAIGITIFVLTVIYLVYALTYQAHA</sequence>
<dbReference type="RefSeq" id="WP_143516420.1">
    <property type="nucleotide sequence ID" value="NZ_JBKZBO010000019.1"/>
</dbReference>
<dbReference type="EMBL" id="MWWR01000018">
    <property type="protein sequence ID" value="OZG49728.1"/>
    <property type="molecule type" value="Genomic_DNA"/>
</dbReference>
<dbReference type="Proteomes" id="UP000216725">
    <property type="component" value="Unassembled WGS sequence"/>
</dbReference>